<name>A0A1M2VCX9_TRAPU</name>
<protein>
    <submittedName>
        <fullName evidence="1">Uncharacterized protein</fullName>
    </submittedName>
</protein>
<accession>A0A1M2VCX9</accession>
<dbReference type="EMBL" id="MNAD01001463">
    <property type="protein sequence ID" value="OJT05398.1"/>
    <property type="molecule type" value="Genomic_DNA"/>
</dbReference>
<dbReference type="Proteomes" id="UP000184267">
    <property type="component" value="Unassembled WGS sequence"/>
</dbReference>
<dbReference type="OMA" id="AGYHTRI"/>
<comment type="caution">
    <text evidence="1">The sequence shown here is derived from an EMBL/GenBank/DDBJ whole genome shotgun (WGS) entry which is preliminary data.</text>
</comment>
<reference evidence="1 2" key="1">
    <citation type="submission" date="2016-10" db="EMBL/GenBank/DDBJ databases">
        <title>Genome sequence of the basidiomycete white-rot fungus Trametes pubescens.</title>
        <authorList>
            <person name="Makela M.R."/>
            <person name="Granchi Z."/>
            <person name="Peng M."/>
            <person name="De Vries R.P."/>
            <person name="Grigoriev I."/>
            <person name="Riley R."/>
            <person name="Hilden K."/>
        </authorList>
    </citation>
    <scope>NUCLEOTIDE SEQUENCE [LARGE SCALE GENOMIC DNA]</scope>
    <source>
        <strain evidence="1 2">FBCC735</strain>
    </source>
</reference>
<evidence type="ECO:0000313" key="1">
    <source>
        <dbReference type="EMBL" id="OJT05398.1"/>
    </source>
</evidence>
<organism evidence="1 2">
    <name type="scientific">Trametes pubescens</name>
    <name type="common">White-rot fungus</name>
    <dbReference type="NCBI Taxonomy" id="154538"/>
    <lineage>
        <taxon>Eukaryota</taxon>
        <taxon>Fungi</taxon>
        <taxon>Dikarya</taxon>
        <taxon>Basidiomycota</taxon>
        <taxon>Agaricomycotina</taxon>
        <taxon>Agaricomycetes</taxon>
        <taxon>Polyporales</taxon>
        <taxon>Polyporaceae</taxon>
        <taxon>Trametes</taxon>
    </lineage>
</organism>
<dbReference type="AlphaFoldDB" id="A0A1M2VCX9"/>
<dbReference type="OrthoDB" id="2725202at2759"/>
<proteinExistence type="predicted"/>
<evidence type="ECO:0000313" key="2">
    <source>
        <dbReference type="Proteomes" id="UP000184267"/>
    </source>
</evidence>
<gene>
    <name evidence="1" type="ORF">TRAPUB_3839</name>
</gene>
<keyword evidence="2" id="KW-1185">Reference proteome</keyword>
<sequence length="117" mass="13644">MRTQEEHESFHHEVVETYPSMVYVMPLSPEDLQAQRDAAQDAGYHTRILRAQPSWQDRRDVLIFGMRSRIVDDHYTRVGQRAAEGLTWREILNGVGMARGFFTDMMAVWSLFSELRG</sequence>